<dbReference type="AlphaFoldDB" id="A0A5K3EJY5"/>
<name>A0A5K3EJY5_MESCO</name>
<evidence type="ECO:0000256" key="1">
    <source>
        <dbReference type="SAM" id="MobiDB-lite"/>
    </source>
</evidence>
<evidence type="ECO:0000259" key="2">
    <source>
        <dbReference type="Pfam" id="PF19008"/>
    </source>
</evidence>
<proteinExistence type="predicted"/>
<sequence>MSVPPVRFEEVAFNYGFIPADPYTSRSYCRVYRLFLKRLEEESSVVLVRGNERVIQLKDITGPREDREKVTIFSQDIIDFYPFNLRNKTVGFLIQAARRSKTGFWFLVFQREGQYLAFCDFLHWLIYGRVPRSRRPMSPSRDPLALRSYYNSPSRRPSKRRSSSCPAYRVRRGSRPRKHGSPVMSYEPSTYTQSYYTSRWGSISPSLNSYDMMTYHRRSPSIGHRFYY</sequence>
<feature type="region of interest" description="Disordered" evidence="1">
    <location>
        <begin position="134"/>
        <end position="186"/>
    </location>
</feature>
<feature type="compositionally biased region" description="Low complexity" evidence="1">
    <location>
        <begin position="136"/>
        <end position="155"/>
    </location>
</feature>
<accession>A0A5K3EJY5</accession>
<protein>
    <submittedName>
        <fullName evidence="3">DUF5737 domain-containing protein</fullName>
    </submittedName>
</protein>
<dbReference type="InterPro" id="IPR043798">
    <property type="entry name" value="DUF5737"/>
</dbReference>
<feature type="domain" description="DUF5737" evidence="2">
    <location>
        <begin position="28"/>
        <end position="126"/>
    </location>
</feature>
<reference evidence="3" key="1">
    <citation type="submission" date="2019-11" db="UniProtKB">
        <authorList>
            <consortium name="WormBaseParasite"/>
        </authorList>
    </citation>
    <scope>IDENTIFICATION</scope>
</reference>
<feature type="compositionally biased region" description="Basic residues" evidence="1">
    <location>
        <begin position="169"/>
        <end position="180"/>
    </location>
</feature>
<evidence type="ECO:0000313" key="3">
    <source>
        <dbReference type="WBParaSite" id="MCU_001169-RA"/>
    </source>
</evidence>
<organism evidence="3">
    <name type="scientific">Mesocestoides corti</name>
    <name type="common">Flatworm</name>
    <dbReference type="NCBI Taxonomy" id="53468"/>
    <lineage>
        <taxon>Eukaryota</taxon>
        <taxon>Metazoa</taxon>
        <taxon>Spiralia</taxon>
        <taxon>Lophotrochozoa</taxon>
        <taxon>Platyhelminthes</taxon>
        <taxon>Cestoda</taxon>
        <taxon>Eucestoda</taxon>
        <taxon>Cyclophyllidea</taxon>
        <taxon>Mesocestoididae</taxon>
        <taxon>Mesocestoides</taxon>
    </lineage>
</organism>
<dbReference type="WBParaSite" id="MCU_001169-RA">
    <property type="protein sequence ID" value="MCU_001169-RA"/>
    <property type="gene ID" value="MCU_001169"/>
</dbReference>
<dbReference type="Pfam" id="PF19008">
    <property type="entry name" value="DUF5737"/>
    <property type="match status" value="1"/>
</dbReference>